<dbReference type="InterPro" id="IPR012347">
    <property type="entry name" value="Ferritin-like"/>
</dbReference>
<gene>
    <name evidence="4" type="ORF">RM425_17585</name>
</gene>
<evidence type="ECO:0000313" key="4">
    <source>
        <dbReference type="EMBL" id="MDT0277714.1"/>
    </source>
</evidence>
<feature type="transmembrane region" description="Helical" evidence="2">
    <location>
        <begin position="28"/>
        <end position="51"/>
    </location>
</feature>
<keyword evidence="2" id="KW-1133">Transmembrane helix</keyword>
<dbReference type="EMBL" id="JAVREI010000015">
    <property type="protein sequence ID" value="MDT0277714.1"/>
    <property type="molecule type" value="Genomic_DNA"/>
</dbReference>
<dbReference type="PANTHER" id="PTHR36933:SF1">
    <property type="entry name" value="SLL0788 PROTEIN"/>
    <property type="match status" value="1"/>
</dbReference>
<dbReference type="InterPro" id="IPR005183">
    <property type="entry name" value="DUF305_CopM-like"/>
</dbReference>
<sequence length="235" mass="24572">MASRTADATPSRPTEPVRNSRTPLRTALLALIAVGLMLIGGGLAVTVAVAVDRMPVTPAADSVDAGFARDMSVHHLQGVEMANLVAERSDDPEVGSLGFDISATQTNQAGRMQGWLALWGVSPTGGDTMSWMADGDHAGHGMAAMPSGALMPGMATEAELANLRSLSGDAFDVEFLRLMIRHHQGGFDMAQYAAEHADVDAVQDLAKSIEASQSFEVDTMTDMLTARGGTPLPAP</sequence>
<dbReference type="Pfam" id="PF03713">
    <property type="entry name" value="DUF305"/>
    <property type="match status" value="1"/>
</dbReference>
<dbReference type="Proteomes" id="UP001183222">
    <property type="component" value="Unassembled WGS sequence"/>
</dbReference>
<organism evidence="4 5">
    <name type="scientific">Blastococcus goldschmidtiae</name>
    <dbReference type="NCBI Taxonomy" id="3075546"/>
    <lineage>
        <taxon>Bacteria</taxon>
        <taxon>Bacillati</taxon>
        <taxon>Actinomycetota</taxon>
        <taxon>Actinomycetes</taxon>
        <taxon>Geodermatophilales</taxon>
        <taxon>Geodermatophilaceae</taxon>
        <taxon>Blastococcus</taxon>
    </lineage>
</organism>
<feature type="region of interest" description="Disordered" evidence="1">
    <location>
        <begin position="1"/>
        <end position="20"/>
    </location>
</feature>
<keyword evidence="2" id="KW-0812">Transmembrane</keyword>
<comment type="caution">
    <text evidence="4">The sequence shown here is derived from an EMBL/GenBank/DDBJ whole genome shotgun (WGS) entry which is preliminary data.</text>
</comment>
<dbReference type="RefSeq" id="WP_311346518.1">
    <property type="nucleotide sequence ID" value="NZ_JAVREI010000015.1"/>
</dbReference>
<evidence type="ECO:0000256" key="2">
    <source>
        <dbReference type="SAM" id="Phobius"/>
    </source>
</evidence>
<evidence type="ECO:0000313" key="5">
    <source>
        <dbReference type="Proteomes" id="UP001183222"/>
    </source>
</evidence>
<feature type="domain" description="DUF305" evidence="3">
    <location>
        <begin position="64"/>
        <end position="224"/>
    </location>
</feature>
<keyword evidence="5" id="KW-1185">Reference proteome</keyword>
<reference evidence="5" key="1">
    <citation type="submission" date="2023-07" db="EMBL/GenBank/DDBJ databases">
        <title>30 novel species of actinomycetes from the DSMZ collection.</title>
        <authorList>
            <person name="Nouioui I."/>
        </authorList>
    </citation>
    <scope>NUCLEOTIDE SEQUENCE [LARGE SCALE GENOMIC DNA]</scope>
    <source>
        <strain evidence="5">DSM 46792</strain>
    </source>
</reference>
<dbReference type="Gene3D" id="1.20.1260.10">
    <property type="match status" value="1"/>
</dbReference>
<protein>
    <submittedName>
        <fullName evidence="4">DUF305 domain-containing protein</fullName>
    </submittedName>
</protein>
<evidence type="ECO:0000259" key="3">
    <source>
        <dbReference type="Pfam" id="PF03713"/>
    </source>
</evidence>
<evidence type="ECO:0000256" key="1">
    <source>
        <dbReference type="SAM" id="MobiDB-lite"/>
    </source>
</evidence>
<dbReference type="PANTHER" id="PTHR36933">
    <property type="entry name" value="SLL0788 PROTEIN"/>
    <property type="match status" value="1"/>
</dbReference>
<name>A0ABU2KBZ7_9ACTN</name>
<keyword evidence="2" id="KW-0472">Membrane</keyword>
<accession>A0ABU2KBZ7</accession>
<proteinExistence type="predicted"/>